<evidence type="ECO:0000313" key="5">
    <source>
        <dbReference type="Proteomes" id="UP000238071"/>
    </source>
</evidence>
<gene>
    <name evidence="4" type="ORF">B0F88_110167</name>
</gene>
<keyword evidence="1" id="KW-0472">Membrane</keyword>
<feature type="domain" description="DUF7088" evidence="3">
    <location>
        <begin position="46"/>
        <end position="129"/>
    </location>
</feature>
<comment type="caution">
    <text evidence="4">The sequence shown here is derived from an EMBL/GenBank/DDBJ whole genome shotgun (WGS) entry which is preliminary data.</text>
</comment>
<dbReference type="OrthoDB" id="8530910at2"/>
<feature type="domain" description="ABC-type uncharacterised transport system" evidence="2">
    <location>
        <begin position="154"/>
        <end position="248"/>
    </location>
</feature>
<keyword evidence="1" id="KW-0812">Transmembrane</keyword>
<feature type="domain" description="ABC-type uncharacterised transport system" evidence="2">
    <location>
        <begin position="283"/>
        <end position="388"/>
    </location>
</feature>
<dbReference type="AlphaFoldDB" id="A0A2S6GW48"/>
<evidence type="ECO:0000256" key="1">
    <source>
        <dbReference type="SAM" id="Phobius"/>
    </source>
</evidence>
<protein>
    <submittedName>
        <fullName evidence="4">ABC-type uncharacterized transport system involved in gliding motility auxiliary subunit</fullName>
    </submittedName>
</protein>
<dbReference type="EMBL" id="PTIY01000010">
    <property type="protein sequence ID" value="PPK69381.1"/>
    <property type="molecule type" value="Genomic_DNA"/>
</dbReference>
<feature type="transmembrane region" description="Helical" evidence="1">
    <location>
        <begin position="429"/>
        <end position="454"/>
    </location>
</feature>
<dbReference type="Pfam" id="PF23357">
    <property type="entry name" value="DUF7088"/>
    <property type="match status" value="1"/>
</dbReference>
<evidence type="ECO:0000313" key="4">
    <source>
        <dbReference type="EMBL" id="PPK69381.1"/>
    </source>
</evidence>
<dbReference type="Proteomes" id="UP000238071">
    <property type="component" value="Unassembled WGS sequence"/>
</dbReference>
<keyword evidence="5" id="KW-1185">Reference proteome</keyword>
<sequence>MKISRHKHQQIRLKNGLIVLALLCAFGTLAWLSNRYKVETDITGNNSNSLSQASQKLLESLPGDIRLTAYIKKEPALRSQIAQLVDRYKRHKADLTLSFIDPDSQPDKTRELNIDATGAVIVEYQGRSEKLNFIDESSLTNALLQLANAGERWVTFLTGHGERAPDGIANFDLGQFGKELDRRKIKAQTINLATMPDIPRNSALLVLTAPAVPLLPAELELIKRYIRQGGNLLLLTDPGNRHLDALQQLIGLRQLPGTLVDSSSKLYGINDPSFVLASDYIRHPVTQGFQTITVYPVAAALEIGEETDFQAVVLLKSASQSWTETGPIAGKILFDADGDEKQGPLAFAYALTRPSTSSGQVLSTSSDKEPLEQRIIVTGDGDFLSNSYIGNVGNLDIGLRMVNWLIHDDRFIDIPAKIATDKSLQLSQISVAVIGFGFLVVIPFLLMGAGFYIWRKRKQR</sequence>
<dbReference type="Pfam" id="PF09822">
    <property type="entry name" value="ABC_transp_aux"/>
    <property type="match status" value="2"/>
</dbReference>
<dbReference type="InterPro" id="IPR029062">
    <property type="entry name" value="Class_I_gatase-like"/>
</dbReference>
<evidence type="ECO:0000259" key="2">
    <source>
        <dbReference type="Pfam" id="PF09822"/>
    </source>
</evidence>
<reference evidence="4 5" key="1">
    <citation type="submission" date="2018-02" db="EMBL/GenBank/DDBJ databases">
        <title>Subsurface microbial communities from deep shales in Ohio and West Virginia, USA.</title>
        <authorList>
            <person name="Wrighton K."/>
        </authorList>
    </citation>
    <scope>NUCLEOTIDE SEQUENCE [LARGE SCALE GENOMIC DNA]</scope>
    <source>
        <strain evidence="4 5">OWC-G53F</strain>
    </source>
</reference>
<dbReference type="SUPFAM" id="SSF52317">
    <property type="entry name" value="Class I glutamine amidotransferase-like"/>
    <property type="match status" value="1"/>
</dbReference>
<keyword evidence="1" id="KW-1133">Transmembrane helix</keyword>
<proteinExistence type="predicted"/>
<dbReference type="InterPro" id="IPR019196">
    <property type="entry name" value="ABC_transp_unknown"/>
</dbReference>
<accession>A0A2S6GW48</accession>
<dbReference type="InterPro" id="IPR055396">
    <property type="entry name" value="DUF7088"/>
</dbReference>
<evidence type="ECO:0000259" key="3">
    <source>
        <dbReference type="Pfam" id="PF23357"/>
    </source>
</evidence>
<organism evidence="4 5">
    <name type="scientific">Methylobacter tundripaludum</name>
    <dbReference type="NCBI Taxonomy" id="173365"/>
    <lineage>
        <taxon>Bacteria</taxon>
        <taxon>Pseudomonadati</taxon>
        <taxon>Pseudomonadota</taxon>
        <taxon>Gammaproteobacteria</taxon>
        <taxon>Methylococcales</taxon>
        <taxon>Methylococcaceae</taxon>
        <taxon>Methylobacter</taxon>
    </lineage>
</organism>
<dbReference type="RefSeq" id="WP_104424405.1">
    <property type="nucleotide sequence ID" value="NZ_PTIY01000010.1"/>
</dbReference>
<name>A0A2S6GW48_9GAMM</name>